<sequence length="87" mass="9864">MNDERSAMEGRKALKKHVVHSPEILLTFPYDPVGLAGEKLELRHGELWRNYLHWIINYAVSAVGYDAPLATWQVTGYAAVGEWIVTL</sequence>
<protein>
    <submittedName>
        <fullName evidence="1">Uncharacterized protein</fullName>
    </submittedName>
</protein>
<evidence type="ECO:0000313" key="1">
    <source>
        <dbReference type="EMBL" id="KKO77928.1"/>
    </source>
</evidence>
<gene>
    <name evidence="1" type="ORF">WU87_10900</name>
</gene>
<proteinExistence type="predicted"/>
<name>A0ACC4U930_9CORY</name>
<comment type="caution">
    <text evidence="1">The sequence shown here is derived from an EMBL/GenBank/DDBJ whole genome shotgun (WGS) entry which is preliminary data.</text>
</comment>
<keyword evidence="2" id="KW-1185">Reference proteome</keyword>
<reference evidence="1" key="1">
    <citation type="submission" date="2015-04" db="EMBL/GenBank/DDBJ databases">
        <title>Draft Genome Sequences of Three Species of Emerging Human-Pathogenic Corynebacteria.</title>
        <authorList>
            <person name="Pacheco L.G."/>
            <person name="Mattos-Guaraldi A.L."/>
            <person name="Santos C.S."/>
            <person name="Veras A.O."/>
            <person name="Guimaraes L.C."/>
            <person name="Abreu V."/>
            <person name="Pereira F.L."/>
            <person name="Soares S.C."/>
            <person name="Dorella F.A."/>
            <person name="Carvalho A.F."/>
            <person name="Leal C.G."/>
            <person name="Figueiredo H.C."/>
            <person name="Ramos J.N."/>
            <person name="Vieira V."/>
            <person name="Farfour E."/>
            <person name="Guiso N."/>
            <person name="Hirata R.Jr."/>
            <person name="Ramos R.T."/>
            <person name="Azevedo V."/>
            <person name="Silva A."/>
        </authorList>
    </citation>
    <scope>NUCLEOTIDE SEQUENCE</scope>
    <source>
        <strain evidence="1">1941</strain>
    </source>
</reference>
<dbReference type="Proteomes" id="UP000034245">
    <property type="component" value="Unassembled WGS sequence"/>
</dbReference>
<evidence type="ECO:0000313" key="2">
    <source>
        <dbReference type="Proteomes" id="UP000034245"/>
    </source>
</evidence>
<dbReference type="EMBL" id="LAYQ01000022">
    <property type="protein sequence ID" value="KKO77928.1"/>
    <property type="molecule type" value="Genomic_DNA"/>
</dbReference>
<accession>A0ACC4U930</accession>
<organism evidence="1 2">
    <name type="scientific">Corynebacterium minutissimum</name>
    <dbReference type="NCBI Taxonomy" id="38301"/>
    <lineage>
        <taxon>Bacteria</taxon>
        <taxon>Bacillati</taxon>
        <taxon>Actinomycetota</taxon>
        <taxon>Actinomycetes</taxon>
        <taxon>Mycobacteriales</taxon>
        <taxon>Corynebacteriaceae</taxon>
        <taxon>Corynebacterium</taxon>
    </lineage>
</organism>